<evidence type="ECO:0000313" key="9">
    <source>
        <dbReference type="Proteomes" id="UP000314980"/>
    </source>
</evidence>
<reference evidence="9" key="1">
    <citation type="submission" date="2015-09" db="EMBL/GenBank/DDBJ databases">
        <authorList>
            <person name="Sai Rama Sridatta P."/>
        </authorList>
    </citation>
    <scope>NUCLEOTIDE SEQUENCE [LARGE SCALE GENOMIC DNA]</scope>
</reference>
<keyword evidence="9" id="KW-1185">Reference proteome</keyword>
<keyword evidence="4 5" id="KW-0505">Motor protein</keyword>
<dbReference type="SUPFAM" id="SSF52540">
    <property type="entry name" value="P-loop containing nucleoside triphosphate hydrolases"/>
    <property type="match status" value="1"/>
</dbReference>
<dbReference type="PRINTS" id="PR00380">
    <property type="entry name" value="KINESINHEAVY"/>
</dbReference>
<dbReference type="GeneTree" id="ENSGT00940000162838"/>
<dbReference type="STRING" id="8187.ENSLCAP00010005212"/>
<dbReference type="FunFam" id="3.40.850.10:FF:000021">
    <property type="entry name" value="kinesin-like protein KIF16B isoform X1"/>
    <property type="match status" value="1"/>
</dbReference>
<dbReference type="PROSITE" id="PS50067">
    <property type="entry name" value="KINESIN_MOTOR_2"/>
    <property type="match status" value="1"/>
</dbReference>
<dbReference type="PROSITE" id="PS00411">
    <property type="entry name" value="KINESIN_MOTOR_1"/>
    <property type="match status" value="1"/>
</dbReference>
<dbReference type="GO" id="GO:0003777">
    <property type="term" value="F:microtubule motor activity"/>
    <property type="evidence" value="ECO:0007669"/>
    <property type="project" value="InterPro"/>
</dbReference>
<dbReference type="GO" id="GO:0005524">
    <property type="term" value="F:ATP binding"/>
    <property type="evidence" value="ECO:0007669"/>
    <property type="project" value="UniProtKB-UniRule"/>
</dbReference>
<dbReference type="InterPro" id="IPR036961">
    <property type="entry name" value="Kinesin_motor_dom_sf"/>
</dbReference>
<sequence length="375" mass="41581">MASVRVAVRVRDGLKDKGKTFSFDFSYDSTDRASPTFASQERIFHDLGSDVLKAAFEGFNACVFAYGQTGSGKSYTMMGHTEDKGLIPRICEGLFWEISHRSKSDAVSYLEIYNERVRDLLNKTNHSHRGVRQNLSKHSIHNHSDMEDLIILGNASRTTASTGMNDFSSRSHAILTISFTQAWFDAELPRETLSKIHLVDLAGSERADATRTTGTRLKEGANINKSLVTLGSVISTLVSVFFLCDLPADLSVGGPSTKKKQQQIFIPYRDSVLTWLLKDSLGGNSMTTMIATVSPADVNYGETLSTLRYASRAKNIVNSPTVNEDGSVKVIRELQAEVARLRRLLEEANQVLHILKPIKDSAIYMLTVFYSKVIL</sequence>
<dbReference type="InterPro" id="IPR001752">
    <property type="entry name" value="Kinesin_motor_dom"/>
</dbReference>
<evidence type="ECO:0000256" key="4">
    <source>
        <dbReference type="ARBA" id="ARBA00023175"/>
    </source>
</evidence>
<evidence type="ECO:0000256" key="2">
    <source>
        <dbReference type="ARBA" id="ARBA00022840"/>
    </source>
</evidence>
<dbReference type="SMART" id="SM00129">
    <property type="entry name" value="KISc"/>
    <property type="match status" value="1"/>
</dbReference>
<evidence type="ECO:0000313" key="8">
    <source>
        <dbReference type="Ensembl" id="ENSLCAP00010005212.1"/>
    </source>
</evidence>
<dbReference type="Ensembl" id="ENSLCAT00010005343.1">
    <property type="protein sequence ID" value="ENSLCAP00010005212.1"/>
    <property type="gene ID" value="ENSLCAG00010002638.1"/>
</dbReference>
<evidence type="ECO:0000259" key="7">
    <source>
        <dbReference type="PROSITE" id="PS50067"/>
    </source>
</evidence>
<keyword evidence="3" id="KW-0175">Coiled coil</keyword>
<dbReference type="Gene3D" id="3.40.850.10">
    <property type="entry name" value="Kinesin motor domain"/>
    <property type="match status" value="1"/>
</dbReference>
<dbReference type="PANTHER" id="PTHR47117:SF8">
    <property type="entry name" value="KINESIN FAMILY MEMBER 16B"/>
    <property type="match status" value="1"/>
</dbReference>
<evidence type="ECO:0000256" key="1">
    <source>
        <dbReference type="ARBA" id="ARBA00022741"/>
    </source>
</evidence>
<dbReference type="GO" id="GO:0008017">
    <property type="term" value="F:microtubule binding"/>
    <property type="evidence" value="ECO:0007669"/>
    <property type="project" value="InterPro"/>
</dbReference>
<protein>
    <recommendedName>
        <fullName evidence="6">Kinesin-like protein</fullName>
    </recommendedName>
</protein>
<keyword evidence="2 5" id="KW-0067">ATP-binding</keyword>
<dbReference type="Pfam" id="PF00225">
    <property type="entry name" value="Kinesin"/>
    <property type="match status" value="1"/>
</dbReference>
<feature type="domain" description="Kinesin motor" evidence="7">
    <location>
        <begin position="3"/>
        <end position="316"/>
    </location>
</feature>
<keyword evidence="1 5" id="KW-0547">Nucleotide-binding</keyword>
<dbReference type="PANTHER" id="PTHR47117">
    <property type="entry name" value="STAR-RELATED LIPID TRANSFER PROTEIN 9"/>
    <property type="match status" value="1"/>
</dbReference>
<dbReference type="InterPro" id="IPR019821">
    <property type="entry name" value="Kinesin_motor_CS"/>
</dbReference>
<dbReference type="Proteomes" id="UP000314980">
    <property type="component" value="Unassembled WGS sequence"/>
</dbReference>
<keyword evidence="6" id="KW-0493">Microtubule</keyword>
<comment type="similarity">
    <text evidence="5 6">Belongs to the TRAFAC class myosin-kinesin ATPase superfamily. Kinesin family.</text>
</comment>
<feature type="binding site" evidence="5">
    <location>
        <begin position="67"/>
        <end position="74"/>
    </location>
    <ligand>
        <name>ATP</name>
        <dbReference type="ChEBI" id="CHEBI:30616"/>
    </ligand>
</feature>
<dbReference type="InParanoid" id="A0A4W6C2Z6"/>
<evidence type="ECO:0000256" key="5">
    <source>
        <dbReference type="PROSITE-ProRule" id="PRU00283"/>
    </source>
</evidence>
<accession>A0A4W6C2Z6</accession>
<evidence type="ECO:0000256" key="6">
    <source>
        <dbReference type="RuleBase" id="RU000394"/>
    </source>
</evidence>
<dbReference type="GO" id="GO:0007018">
    <property type="term" value="P:microtubule-based movement"/>
    <property type="evidence" value="ECO:0007669"/>
    <property type="project" value="InterPro"/>
</dbReference>
<reference evidence="8" key="2">
    <citation type="submission" date="2025-08" db="UniProtKB">
        <authorList>
            <consortium name="Ensembl"/>
        </authorList>
    </citation>
    <scope>IDENTIFICATION</scope>
</reference>
<evidence type="ECO:0000256" key="3">
    <source>
        <dbReference type="ARBA" id="ARBA00023054"/>
    </source>
</evidence>
<organism evidence="8 9">
    <name type="scientific">Lates calcarifer</name>
    <name type="common">Barramundi</name>
    <name type="synonym">Holocentrus calcarifer</name>
    <dbReference type="NCBI Taxonomy" id="8187"/>
    <lineage>
        <taxon>Eukaryota</taxon>
        <taxon>Metazoa</taxon>
        <taxon>Chordata</taxon>
        <taxon>Craniata</taxon>
        <taxon>Vertebrata</taxon>
        <taxon>Euteleostomi</taxon>
        <taxon>Actinopterygii</taxon>
        <taxon>Neopterygii</taxon>
        <taxon>Teleostei</taxon>
        <taxon>Neoteleostei</taxon>
        <taxon>Acanthomorphata</taxon>
        <taxon>Carangaria</taxon>
        <taxon>Carangaria incertae sedis</taxon>
        <taxon>Centropomidae</taxon>
        <taxon>Lates</taxon>
    </lineage>
</organism>
<dbReference type="InterPro" id="IPR027417">
    <property type="entry name" value="P-loop_NTPase"/>
</dbReference>
<dbReference type="GO" id="GO:0005874">
    <property type="term" value="C:microtubule"/>
    <property type="evidence" value="ECO:0007669"/>
    <property type="project" value="UniProtKB-KW"/>
</dbReference>
<reference evidence="8" key="3">
    <citation type="submission" date="2025-09" db="UniProtKB">
        <authorList>
            <consortium name="Ensembl"/>
        </authorList>
    </citation>
    <scope>IDENTIFICATION</scope>
</reference>
<dbReference type="AlphaFoldDB" id="A0A4W6C2Z6"/>
<proteinExistence type="inferred from homology"/>
<name>A0A4W6C2Z6_LATCA</name>